<feature type="transmembrane region" description="Helical" evidence="1">
    <location>
        <begin position="230"/>
        <end position="247"/>
    </location>
</feature>
<organism evidence="4 5">
    <name type="scientific">Rubrobacter marinus</name>
    <dbReference type="NCBI Taxonomy" id="2653852"/>
    <lineage>
        <taxon>Bacteria</taxon>
        <taxon>Bacillati</taxon>
        <taxon>Actinomycetota</taxon>
        <taxon>Rubrobacteria</taxon>
        <taxon>Rubrobacterales</taxon>
        <taxon>Rubrobacteraceae</taxon>
        <taxon>Rubrobacter</taxon>
    </lineage>
</organism>
<feature type="domain" description="DUF8173" evidence="3">
    <location>
        <begin position="147"/>
        <end position="299"/>
    </location>
</feature>
<sequence length="330" mass="33404">MTLARTVLLAPALLLAYLVLSASPANAAALEKEIFGNVVVEEGEVEDEVSTAWGDVVVRGRVTGDVHSGFGDVVTEGPVGGDVEAGFGDVRVDGPVEGDVKAGFGNLFLERGARVEGEIGLGYGAVREQHPEASVGGGVRTAGVDDADTPPGASPGTVAKGVATLGFAAAALLLAVVAPRPLRASARRVESAPGSSLLVGIASVPVVIVGSVVLAFTGVGLLILPLAWPAYLVVLLFGALVVAYSLGRRVVLATGRYHAGDTLAAIVGALLVAAISLIPILGGLLLAGLVLLGTGAALSAAVARRPTFGPPRRPTYASYEDYLQAHREEK</sequence>
<feature type="chain" id="PRO_5026327347" description="DUF8173 domain-containing protein" evidence="2">
    <location>
        <begin position="28"/>
        <end position="330"/>
    </location>
</feature>
<dbReference type="AlphaFoldDB" id="A0A6G8PYY7"/>
<keyword evidence="2" id="KW-0732">Signal</keyword>
<feature type="transmembrane region" description="Helical" evidence="1">
    <location>
        <begin position="197"/>
        <end position="224"/>
    </location>
</feature>
<dbReference type="InterPro" id="IPR058486">
    <property type="entry name" value="DUF8173"/>
</dbReference>
<feature type="transmembrane region" description="Helical" evidence="1">
    <location>
        <begin position="284"/>
        <end position="303"/>
    </location>
</feature>
<feature type="signal peptide" evidence="2">
    <location>
        <begin position="1"/>
        <end position="27"/>
    </location>
</feature>
<keyword evidence="5" id="KW-1185">Reference proteome</keyword>
<keyword evidence="1" id="KW-0472">Membrane</keyword>
<protein>
    <recommendedName>
        <fullName evidence="3">DUF8173 domain-containing protein</fullName>
    </recommendedName>
</protein>
<evidence type="ECO:0000313" key="4">
    <source>
        <dbReference type="EMBL" id="QIN79423.1"/>
    </source>
</evidence>
<evidence type="ECO:0000256" key="2">
    <source>
        <dbReference type="SAM" id="SignalP"/>
    </source>
</evidence>
<dbReference type="Proteomes" id="UP000502706">
    <property type="component" value="Chromosome"/>
</dbReference>
<reference evidence="4 5" key="1">
    <citation type="submission" date="2019-10" db="EMBL/GenBank/DDBJ databases">
        <title>Rubrobacter sp nov SCSIO 52915 isolated from a deep-sea sediment in the South China Sea.</title>
        <authorList>
            <person name="Chen R.W."/>
        </authorList>
    </citation>
    <scope>NUCLEOTIDE SEQUENCE [LARGE SCALE GENOMIC DNA]</scope>
    <source>
        <strain evidence="4 5">SCSIO 52915</strain>
    </source>
</reference>
<gene>
    <name evidence="4" type="ORF">GBA65_13900</name>
</gene>
<keyword evidence="1" id="KW-1133">Transmembrane helix</keyword>
<feature type="transmembrane region" description="Helical" evidence="1">
    <location>
        <begin position="259"/>
        <end position="278"/>
    </location>
</feature>
<name>A0A6G8PYY7_9ACTN</name>
<dbReference type="KEGG" id="rmar:GBA65_13900"/>
<evidence type="ECO:0000256" key="1">
    <source>
        <dbReference type="SAM" id="Phobius"/>
    </source>
</evidence>
<evidence type="ECO:0000259" key="3">
    <source>
        <dbReference type="Pfam" id="PF26514"/>
    </source>
</evidence>
<keyword evidence="1" id="KW-0812">Transmembrane</keyword>
<accession>A0A6G8PYY7</accession>
<dbReference type="Pfam" id="PF26514">
    <property type="entry name" value="DUF8173"/>
    <property type="match status" value="1"/>
</dbReference>
<dbReference type="RefSeq" id="WP_166397087.1">
    <property type="nucleotide sequence ID" value="NZ_CP045121.1"/>
</dbReference>
<dbReference type="EMBL" id="CP045121">
    <property type="protein sequence ID" value="QIN79423.1"/>
    <property type="molecule type" value="Genomic_DNA"/>
</dbReference>
<feature type="transmembrane region" description="Helical" evidence="1">
    <location>
        <begin position="158"/>
        <end position="177"/>
    </location>
</feature>
<evidence type="ECO:0000313" key="5">
    <source>
        <dbReference type="Proteomes" id="UP000502706"/>
    </source>
</evidence>
<proteinExistence type="predicted"/>